<gene>
    <name evidence="6" type="ORF">QJS10_CPA01g02485</name>
</gene>
<dbReference type="InterPro" id="IPR015813">
    <property type="entry name" value="Pyrv/PenolPyrv_kinase-like_dom"/>
</dbReference>
<dbReference type="Pfam" id="PF03328">
    <property type="entry name" value="HpcH_HpaI"/>
    <property type="match status" value="1"/>
</dbReference>
<dbReference type="GO" id="GO:0016832">
    <property type="term" value="F:aldehyde-lyase activity"/>
    <property type="evidence" value="ECO:0007669"/>
    <property type="project" value="TreeGrafter"/>
</dbReference>
<feature type="compositionally biased region" description="Polar residues" evidence="4">
    <location>
        <begin position="18"/>
        <end position="45"/>
    </location>
</feature>
<reference evidence="6" key="2">
    <citation type="submission" date="2023-06" db="EMBL/GenBank/DDBJ databases">
        <authorList>
            <person name="Ma L."/>
            <person name="Liu K.-W."/>
            <person name="Li Z."/>
            <person name="Hsiao Y.-Y."/>
            <person name="Qi Y."/>
            <person name="Fu T."/>
            <person name="Tang G."/>
            <person name="Zhang D."/>
            <person name="Sun W.-H."/>
            <person name="Liu D.-K."/>
            <person name="Li Y."/>
            <person name="Chen G.-Z."/>
            <person name="Liu X.-D."/>
            <person name="Liao X.-Y."/>
            <person name="Jiang Y.-T."/>
            <person name="Yu X."/>
            <person name="Hao Y."/>
            <person name="Huang J."/>
            <person name="Zhao X.-W."/>
            <person name="Ke S."/>
            <person name="Chen Y.-Y."/>
            <person name="Wu W.-L."/>
            <person name="Hsu J.-L."/>
            <person name="Lin Y.-F."/>
            <person name="Huang M.-D."/>
            <person name="Li C.-Y."/>
            <person name="Huang L."/>
            <person name="Wang Z.-W."/>
            <person name="Zhao X."/>
            <person name="Zhong W.-Y."/>
            <person name="Peng D.-H."/>
            <person name="Ahmad S."/>
            <person name="Lan S."/>
            <person name="Zhang J.-S."/>
            <person name="Tsai W.-C."/>
            <person name="Van De Peer Y."/>
            <person name="Liu Z.-J."/>
        </authorList>
    </citation>
    <scope>NUCLEOTIDE SEQUENCE</scope>
    <source>
        <strain evidence="6">CP</strain>
        <tissue evidence="6">Leaves</tissue>
    </source>
</reference>
<dbReference type="AlphaFoldDB" id="A0AAV9FKB6"/>
<evidence type="ECO:0000256" key="2">
    <source>
        <dbReference type="ARBA" id="ARBA00022723"/>
    </source>
</evidence>
<dbReference type="Gene3D" id="3.20.20.60">
    <property type="entry name" value="Phosphoenolpyruvate-binding domains"/>
    <property type="match status" value="1"/>
</dbReference>
<evidence type="ECO:0000256" key="3">
    <source>
        <dbReference type="ARBA" id="ARBA00023239"/>
    </source>
</evidence>
<evidence type="ECO:0000256" key="4">
    <source>
        <dbReference type="SAM" id="MobiDB-lite"/>
    </source>
</evidence>
<dbReference type="GO" id="GO:0046872">
    <property type="term" value="F:metal ion binding"/>
    <property type="evidence" value="ECO:0007669"/>
    <property type="project" value="UniProtKB-KW"/>
</dbReference>
<dbReference type="EMBL" id="JAUJYO010000001">
    <property type="protein sequence ID" value="KAK1326368.1"/>
    <property type="molecule type" value="Genomic_DNA"/>
</dbReference>
<dbReference type="InterPro" id="IPR040442">
    <property type="entry name" value="Pyrv_kinase-like_dom_sf"/>
</dbReference>
<feature type="domain" description="HpcH/HpaI aldolase/citrate lyase" evidence="5">
    <location>
        <begin position="78"/>
        <end position="304"/>
    </location>
</feature>
<sequence length="338" mass="35860">MASSAAATTPAVPSTSTRRISAASNPSPSTLPMKTLNPKSKTLKTTSLRYASPSSAADAARPHSETLKSRLASGETLYGLFLLTFSPDLAEIAGLSGYDYVVVDMEHGHGGISAALPCLRALAAASTPAILRLPESSPTWAKKALDLGPAGVMFPMIESVRDAELAVSACRFPPRGVRGSAHTVVRASRYGIDDGYLEHYEEELLILCQVETEAGVNEIGAIAAVDGVDCVQMGPLDLSASAGCLWDPGNRKVRELMRRAERGVLEGGNAYIGGFAMPHDGPEELKMRGYHMVSGAVDVGMFRRAAVEDVARFRMAPGPGGEAVEEAKKEEDEEYYSE</sequence>
<protein>
    <recommendedName>
        <fullName evidence="5">HpcH/HpaI aldolase/citrate lyase domain-containing protein</fullName>
    </recommendedName>
</protein>
<organism evidence="6 7">
    <name type="scientific">Acorus calamus</name>
    <name type="common">Sweet flag</name>
    <dbReference type="NCBI Taxonomy" id="4465"/>
    <lineage>
        <taxon>Eukaryota</taxon>
        <taxon>Viridiplantae</taxon>
        <taxon>Streptophyta</taxon>
        <taxon>Embryophyta</taxon>
        <taxon>Tracheophyta</taxon>
        <taxon>Spermatophyta</taxon>
        <taxon>Magnoliopsida</taxon>
        <taxon>Liliopsida</taxon>
        <taxon>Acoraceae</taxon>
        <taxon>Acorus</taxon>
    </lineage>
</organism>
<dbReference type="SUPFAM" id="SSF51621">
    <property type="entry name" value="Phosphoenolpyruvate/pyruvate domain"/>
    <property type="match status" value="1"/>
</dbReference>
<keyword evidence="3" id="KW-0456">Lyase</keyword>
<proteinExistence type="inferred from homology"/>
<evidence type="ECO:0000259" key="5">
    <source>
        <dbReference type="Pfam" id="PF03328"/>
    </source>
</evidence>
<comment type="caution">
    <text evidence="6">The sequence shown here is derived from an EMBL/GenBank/DDBJ whole genome shotgun (WGS) entry which is preliminary data.</text>
</comment>
<feature type="region of interest" description="Disordered" evidence="4">
    <location>
        <begin position="317"/>
        <end position="338"/>
    </location>
</feature>
<keyword evidence="7" id="KW-1185">Reference proteome</keyword>
<dbReference type="InterPro" id="IPR005000">
    <property type="entry name" value="Aldolase/citrate-lyase_domain"/>
</dbReference>
<dbReference type="PANTHER" id="PTHR30502:SF0">
    <property type="entry name" value="PHOSPHOENOLPYRUVATE CARBOXYLASE FAMILY PROTEIN"/>
    <property type="match status" value="1"/>
</dbReference>
<dbReference type="PANTHER" id="PTHR30502">
    <property type="entry name" value="2-KETO-3-DEOXY-L-RHAMNONATE ALDOLASE"/>
    <property type="match status" value="1"/>
</dbReference>
<accession>A0AAV9FKB6</accession>
<dbReference type="FunFam" id="3.20.20.60:FF:000028">
    <property type="entry name" value="2-keto-3-deoxy-L-rhamnonate aldolase-like"/>
    <property type="match status" value="1"/>
</dbReference>
<name>A0AAV9FKB6_ACOCL</name>
<keyword evidence="2" id="KW-0479">Metal-binding</keyword>
<comment type="similarity">
    <text evidence="1">Belongs to the HpcH/HpaI aldolase family.</text>
</comment>
<feature type="compositionally biased region" description="Low complexity" evidence="4">
    <location>
        <begin position="1"/>
        <end position="17"/>
    </location>
</feature>
<evidence type="ECO:0000256" key="1">
    <source>
        <dbReference type="ARBA" id="ARBA00005568"/>
    </source>
</evidence>
<feature type="region of interest" description="Disordered" evidence="4">
    <location>
        <begin position="1"/>
        <end position="45"/>
    </location>
</feature>
<evidence type="ECO:0000313" key="6">
    <source>
        <dbReference type="EMBL" id="KAK1326368.1"/>
    </source>
</evidence>
<dbReference type="Proteomes" id="UP001180020">
    <property type="component" value="Unassembled WGS sequence"/>
</dbReference>
<reference evidence="6" key="1">
    <citation type="journal article" date="2023" name="Nat. Commun.">
        <title>Diploid and tetraploid genomes of Acorus and the evolution of monocots.</title>
        <authorList>
            <person name="Ma L."/>
            <person name="Liu K.W."/>
            <person name="Li Z."/>
            <person name="Hsiao Y.Y."/>
            <person name="Qi Y."/>
            <person name="Fu T."/>
            <person name="Tang G.D."/>
            <person name="Zhang D."/>
            <person name="Sun W.H."/>
            <person name="Liu D.K."/>
            <person name="Li Y."/>
            <person name="Chen G.Z."/>
            <person name="Liu X.D."/>
            <person name="Liao X.Y."/>
            <person name="Jiang Y.T."/>
            <person name="Yu X."/>
            <person name="Hao Y."/>
            <person name="Huang J."/>
            <person name="Zhao X.W."/>
            <person name="Ke S."/>
            <person name="Chen Y.Y."/>
            <person name="Wu W.L."/>
            <person name="Hsu J.L."/>
            <person name="Lin Y.F."/>
            <person name="Huang M.D."/>
            <person name="Li C.Y."/>
            <person name="Huang L."/>
            <person name="Wang Z.W."/>
            <person name="Zhao X."/>
            <person name="Zhong W.Y."/>
            <person name="Peng D.H."/>
            <person name="Ahmad S."/>
            <person name="Lan S."/>
            <person name="Zhang J.S."/>
            <person name="Tsai W.C."/>
            <person name="Van de Peer Y."/>
            <person name="Liu Z.J."/>
        </authorList>
    </citation>
    <scope>NUCLEOTIDE SEQUENCE</scope>
    <source>
        <strain evidence="6">CP</strain>
    </source>
</reference>
<dbReference type="InterPro" id="IPR050251">
    <property type="entry name" value="HpcH-HpaI_aldolase"/>
</dbReference>
<dbReference type="GO" id="GO:0005737">
    <property type="term" value="C:cytoplasm"/>
    <property type="evidence" value="ECO:0007669"/>
    <property type="project" value="TreeGrafter"/>
</dbReference>
<evidence type="ECO:0000313" key="7">
    <source>
        <dbReference type="Proteomes" id="UP001180020"/>
    </source>
</evidence>